<evidence type="ECO:0000259" key="1">
    <source>
        <dbReference type="Pfam" id="PF13546"/>
    </source>
</evidence>
<sequence>MPPHASADAELPQRGRLERERLEQFESYVADFRTVFHRADQFLRFRAYLRGLLEPTERKNVESIALAASQVMIVESNLPQALQHFVSNSPWNHRRLATAVRSHSRAWRNDRHAVWLVHDGIFPKRGKHSVGVQRQYARSVGRKINCQVGVFVSQVGPLGFFPLAARLYLPAAWLREQEDTLDAKVPDSERRTASKSEIAFELLDELRRESEPILPIVAESGYAAGPDFYSILQDAAYPTAPHRADAVIQGLAAFESFKQSLGLDHFEGRTWQGWHHHVILVFAAYHFWMQSGRPTA</sequence>
<keyword evidence="3" id="KW-1185">Reference proteome</keyword>
<gene>
    <name evidence="2" type="ORF">GMBLW1_16700</name>
</gene>
<reference evidence="2" key="1">
    <citation type="submission" date="2019-04" db="EMBL/GenBank/DDBJ databases">
        <authorList>
            <consortium name="Science for Life Laboratories"/>
        </authorList>
    </citation>
    <scope>NUCLEOTIDE SEQUENCE</scope>
    <source>
        <strain evidence="2">MBLW1</strain>
    </source>
</reference>
<organism evidence="2">
    <name type="scientific">Tuwongella immobilis</name>
    <dbReference type="NCBI Taxonomy" id="692036"/>
    <lineage>
        <taxon>Bacteria</taxon>
        <taxon>Pseudomonadati</taxon>
        <taxon>Planctomycetota</taxon>
        <taxon>Planctomycetia</taxon>
        <taxon>Gemmatales</taxon>
        <taxon>Gemmataceae</taxon>
        <taxon>Tuwongella</taxon>
    </lineage>
</organism>
<feature type="domain" description="Transposase IS701-like DDE" evidence="1">
    <location>
        <begin position="32"/>
        <end position="234"/>
    </location>
</feature>
<dbReference type="InParanoid" id="A0A6C2YL36"/>
<dbReference type="InterPro" id="IPR039365">
    <property type="entry name" value="IS701-like"/>
</dbReference>
<accession>A0A6C2YL36</accession>
<dbReference type="EMBL" id="LR586016">
    <property type="protein sequence ID" value="VIP02290.1"/>
    <property type="molecule type" value="Genomic_DNA"/>
</dbReference>
<dbReference type="PANTHER" id="PTHR33627">
    <property type="entry name" value="TRANSPOSASE"/>
    <property type="match status" value="1"/>
</dbReference>
<dbReference type="InterPro" id="IPR038721">
    <property type="entry name" value="IS701-like_DDE_dom"/>
</dbReference>
<dbReference type="AlphaFoldDB" id="A0A6C2YL36"/>
<dbReference type="Proteomes" id="UP000464378">
    <property type="component" value="Chromosome"/>
</dbReference>
<protein>
    <recommendedName>
        <fullName evidence="1">Transposase IS701-like DDE domain-containing protein</fullName>
    </recommendedName>
</protein>
<dbReference type="EMBL" id="LR593887">
    <property type="protein sequence ID" value="VTS00956.1"/>
    <property type="molecule type" value="Genomic_DNA"/>
</dbReference>
<dbReference type="PANTHER" id="PTHR33627:SF1">
    <property type="entry name" value="TRANSPOSASE"/>
    <property type="match status" value="1"/>
</dbReference>
<dbReference type="Pfam" id="PF13546">
    <property type="entry name" value="DDE_5"/>
    <property type="match status" value="1"/>
</dbReference>
<evidence type="ECO:0000313" key="3">
    <source>
        <dbReference type="Proteomes" id="UP000464378"/>
    </source>
</evidence>
<name>A0A6C2YL36_9BACT</name>
<proteinExistence type="predicted"/>
<dbReference type="KEGG" id="tim:GMBLW1_16700"/>
<dbReference type="RefSeq" id="WP_162657480.1">
    <property type="nucleotide sequence ID" value="NZ_LR593887.1"/>
</dbReference>
<evidence type="ECO:0000313" key="2">
    <source>
        <dbReference type="EMBL" id="VIP02290.1"/>
    </source>
</evidence>